<dbReference type="Gene3D" id="2.60.260.20">
    <property type="entry name" value="Urease metallochaperone UreE, N-terminal domain"/>
    <property type="match status" value="2"/>
</dbReference>
<dbReference type="SUPFAM" id="SSF57938">
    <property type="entry name" value="DnaJ/Hsp40 cysteine-rich domain"/>
    <property type="match status" value="1"/>
</dbReference>
<dbReference type="InterPro" id="IPR036869">
    <property type="entry name" value="J_dom_sf"/>
</dbReference>
<proteinExistence type="inferred from homology"/>
<dbReference type="InterPro" id="IPR036410">
    <property type="entry name" value="HSP_DnaJ_Cys-rich_dom_sf"/>
</dbReference>
<comment type="domain">
    <text evidence="8">The J domain is necessary and sufficient to stimulate DnaK ATPase activity. Zinc center 1 plays an important role in the autonomous, DnaK-independent chaperone activity of DnaJ. Zinc center 2 is essential for interaction with DnaK and for DnaJ activity.</text>
</comment>
<dbReference type="InterPro" id="IPR012724">
    <property type="entry name" value="DnaJ"/>
</dbReference>
<dbReference type="SUPFAM" id="SSF49493">
    <property type="entry name" value="HSP40/DnaJ peptide-binding domain"/>
    <property type="match status" value="2"/>
</dbReference>
<gene>
    <name evidence="8 12" type="primary">dnaJ</name>
    <name evidence="12" type="ORF">DP065_00520</name>
</gene>
<dbReference type="Gene3D" id="1.10.287.110">
    <property type="entry name" value="DnaJ domain"/>
    <property type="match status" value="1"/>
</dbReference>
<dbReference type="GO" id="GO:0005737">
    <property type="term" value="C:cytoplasm"/>
    <property type="evidence" value="ECO:0007669"/>
    <property type="project" value="UniProtKB-SubCell"/>
</dbReference>
<keyword evidence="8" id="KW-0346">Stress response</keyword>
<feature type="zinc finger region" description="CR-type" evidence="9">
    <location>
        <begin position="144"/>
        <end position="222"/>
    </location>
</feature>
<comment type="caution">
    <text evidence="8">Lacks conserved residue(s) required for the propagation of feature annotation.</text>
</comment>
<dbReference type="FunFam" id="2.10.230.10:FF:000002">
    <property type="entry name" value="Molecular chaperone DnaJ"/>
    <property type="match status" value="1"/>
</dbReference>
<keyword evidence="8" id="KW-0963">Cytoplasm</keyword>
<feature type="domain" description="J" evidence="10">
    <location>
        <begin position="8"/>
        <end position="72"/>
    </location>
</feature>
<dbReference type="Pfam" id="PF00684">
    <property type="entry name" value="DnaJ_CXXCXGXG"/>
    <property type="match status" value="1"/>
</dbReference>
<sequence>MSEKAKRDYYEVLGINKNATEKEIKSAYRKLAMKYHPDRNKEADAEEKFKEATEAYEVLIDPEKKAKYDKFGHGAFDKNSFNFSEDIFQDIFSQFGSAFSGGFNSSNPFEDIFGFGSSKKRRGPSRGDDLQMSITIEFIDSVFGKKSKVSLNKNNICSHCKGTGAETKEDIVTCPNCNGTGEKMQSMGFFSTIVQCNKCNGKGKIIKRVCSKCKGSKYESSFELVDIEIPAGIKENEQIKLTGFGMPSLEGGPRGDLYIFVHIKPHKYYERMNDDILLNVPISIKSIILEEEVAIPTPYGEKTIKLTKNTKPNAILKLSGYGFKNRRTNKKGDLIISLEPYIPDINKTDIDKLKEVFDNSKDSIFDKWKKEF</sequence>
<feature type="binding site" evidence="8">
    <location>
        <position position="213"/>
    </location>
    <ligand>
        <name>Zn(2+)</name>
        <dbReference type="ChEBI" id="CHEBI:29105"/>
        <label>1</label>
    </ligand>
</feature>
<evidence type="ECO:0000256" key="1">
    <source>
        <dbReference type="ARBA" id="ARBA00022723"/>
    </source>
</evidence>
<comment type="function">
    <text evidence="8">Participates actively in the response to hyperosmotic and heat shock by preventing the aggregation of stress-denatured proteins and by disaggregating proteins, also in an autonomous, DnaK-independent fashion. Unfolded proteins bind initially to DnaJ; upon interaction with the DnaJ-bound protein, DnaK hydrolyzes its bound ATP, resulting in the formation of a stable complex. GrpE releases ADP from DnaK; ATP binding to DnaK triggers the release of the substrate protein, thus completing the reaction cycle. Several rounds of ATP-dependent interactions between DnaJ, DnaK and GrpE are required for fully efficient folding. Also involved, together with DnaK and GrpE, in the DNA replication of plasmids through activation of initiation proteins.</text>
</comment>
<evidence type="ECO:0000256" key="7">
    <source>
        <dbReference type="ARBA" id="ARBA00067609"/>
    </source>
</evidence>
<dbReference type="GO" id="GO:0005524">
    <property type="term" value="F:ATP binding"/>
    <property type="evidence" value="ECO:0007669"/>
    <property type="project" value="InterPro"/>
</dbReference>
<comment type="subcellular location">
    <subcellularLocation>
        <location evidence="8">Cytoplasm</location>
    </subcellularLocation>
</comment>
<name>A0A2Z4NCF6_9BACT</name>
<keyword evidence="1 8" id="KW-0479">Metal-binding</keyword>
<feature type="domain" description="CR-type" evidence="11">
    <location>
        <begin position="144"/>
        <end position="222"/>
    </location>
</feature>
<feature type="binding site" evidence="8">
    <location>
        <position position="157"/>
    </location>
    <ligand>
        <name>Zn(2+)</name>
        <dbReference type="ChEBI" id="CHEBI:29105"/>
        <label>1</label>
    </ligand>
</feature>
<dbReference type="SUPFAM" id="SSF46565">
    <property type="entry name" value="Chaperone J-domain"/>
    <property type="match status" value="1"/>
</dbReference>
<evidence type="ECO:0000256" key="6">
    <source>
        <dbReference type="ARBA" id="ARBA00061004"/>
    </source>
</evidence>
<dbReference type="HAMAP" id="MF_01152">
    <property type="entry name" value="DnaJ"/>
    <property type="match status" value="1"/>
</dbReference>
<feature type="binding site" evidence="8">
    <location>
        <position position="177"/>
    </location>
    <ligand>
        <name>Zn(2+)</name>
        <dbReference type="ChEBI" id="CHEBI:29105"/>
        <label>2</label>
    </ligand>
</feature>
<dbReference type="Pfam" id="PF00226">
    <property type="entry name" value="DnaJ"/>
    <property type="match status" value="1"/>
</dbReference>
<dbReference type="CDD" id="cd06257">
    <property type="entry name" value="DnaJ"/>
    <property type="match status" value="1"/>
</dbReference>
<dbReference type="Proteomes" id="UP000250218">
    <property type="component" value="Chromosome"/>
</dbReference>
<dbReference type="CDD" id="cd10747">
    <property type="entry name" value="DnaJ_C"/>
    <property type="match status" value="1"/>
</dbReference>
<dbReference type="PROSITE" id="PS50076">
    <property type="entry name" value="DNAJ_2"/>
    <property type="match status" value="1"/>
</dbReference>
<dbReference type="PANTHER" id="PTHR43096">
    <property type="entry name" value="DNAJ HOMOLOG 1, MITOCHONDRIAL-RELATED"/>
    <property type="match status" value="1"/>
</dbReference>
<dbReference type="GO" id="GO:0008270">
    <property type="term" value="F:zinc ion binding"/>
    <property type="evidence" value="ECO:0007669"/>
    <property type="project" value="UniProtKB-UniRule"/>
</dbReference>
<feature type="binding site" evidence="8">
    <location>
        <position position="210"/>
    </location>
    <ligand>
        <name>Zn(2+)</name>
        <dbReference type="ChEBI" id="CHEBI:29105"/>
        <label>1</label>
    </ligand>
</feature>
<dbReference type="InterPro" id="IPR008971">
    <property type="entry name" value="HSP40/DnaJ_pept-bd"/>
</dbReference>
<dbReference type="SMART" id="SM00271">
    <property type="entry name" value="DnaJ"/>
    <property type="match status" value="1"/>
</dbReference>
<accession>A0A2Z4NCF6</accession>
<dbReference type="KEGG" id="mane:DP065_00520"/>
<dbReference type="Pfam" id="PF01556">
    <property type="entry name" value="DnaJ_C"/>
    <property type="match status" value="1"/>
</dbReference>
<comment type="similarity">
    <text evidence="6 8">Belongs to the DnaJ family.</text>
</comment>
<comment type="cofactor">
    <cofactor evidence="8">
        <name>Zn(2+)</name>
        <dbReference type="ChEBI" id="CHEBI:29105"/>
    </cofactor>
    <text evidence="8">Binds 2 Zn(2+) ions per monomer.</text>
</comment>
<dbReference type="RefSeq" id="WP_033178771.1">
    <property type="nucleotide sequence ID" value="NZ_CP030140.1"/>
</dbReference>
<dbReference type="NCBIfam" id="NF008035">
    <property type="entry name" value="PRK10767.1"/>
    <property type="match status" value="1"/>
</dbReference>
<dbReference type="PRINTS" id="PR00625">
    <property type="entry name" value="JDOMAIN"/>
</dbReference>
<evidence type="ECO:0000313" key="12">
    <source>
        <dbReference type="EMBL" id="AWX69243.1"/>
    </source>
</evidence>
<feature type="binding site" evidence="8">
    <location>
        <position position="174"/>
    </location>
    <ligand>
        <name>Zn(2+)</name>
        <dbReference type="ChEBI" id="CHEBI:29105"/>
        <label>2</label>
    </ligand>
</feature>
<evidence type="ECO:0000256" key="9">
    <source>
        <dbReference type="PROSITE-ProRule" id="PRU00546"/>
    </source>
</evidence>
<evidence type="ECO:0000256" key="4">
    <source>
        <dbReference type="ARBA" id="ARBA00022833"/>
    </source>
</evidence>
<feature type="binding site" evidence="8">
    <location>
        <position position="196"/>
    </location>
    <ligand>
        <name>Zn(2+)</name>
        <dbReference type="ChEBI" id="CHEBI:29105"/>
        <label>2</label>
    </ligand>
</feature>
<evidence type="ECO:0000256" key="3">
    <source>
        <dbReference type="ARBA" id="ARBA00022771"/>
    </source>
</evidence>
<keyword evidence="13" id="KW-1185">Reference proteome</keyword>
<dbReference type="NCBIfam" id="TIGR02349">
    <property type="entry name" value="DnaJ_bact"/>
    <property type="match status" value="1"/>
</dbReference>
<reference evidence="13" key="1">
    <citation type="submission" date="2018-06" db="EMBL/GenBank/DDBJ databases">
        <title>Complete genome sequences of Mycoplasma anatis, M. anseris and M. cloacale type strains.</title>
        <authorList>
            <person name="Grozner D."/>
            <person name="Forro B."/>
            <person name="Sulyok K.M."/>
            <person name="Marton S."/>
            <person name="Kreizinger Z."/>
            <person name="Banyai K."/>
            <person name="Gyuranecz M."/>
        </authorList>
    </citation>
    <scope>NUCLEOTIDE SEQUENCE [LARGE SCALE GENOMIC DNA]</scope>
    <source>
        <strain evidence="13">ATCC 49234</strain>
    </source>
</reference>
<keyword evidence="5 8" id="KW-0143">Chaperone</keyword>
<dbReference type="PROSITE" id="PS51188">
    <property type="entry name" value="ZF_CR"/>
    <property type="match status" value="1"/>
</dbReference>
<dbReference type="GO" id="GO:0042026">
    <property type="term" value="P:protein refolding"/>
    <property type="evidence" value="ECO:0007669"/>
    <property type="project" value="TreeGrafter"/>
</dbReference>
<evidence type="ECO:0000259" key="10">
    <source>
        <dbReference type="PROSITE" id="PS50076"/>
    </source>
</evidence>
<protein>
    <recommendedName>
        <fullName evidence="7 8">Chaperone protein DnaJ</fullName>
    </recommendedName>
</protein>
<keyword evidence="2 8" id="KW-0677">Repeat</keyword>
<dbReference type="InterPro" id="IPR001305">
    <property type="entry name" value="HSP_DnaJ_Cys-rich_dom"/>
</dbReference>
<feature type="binding site" evidence="8">
    <location>
        <position position="199"/>
    </location>
    <ligand>
        <name>Zn(2+)</name>
        <dbReference type="ChEBI" id="CHEBI:29105"/>
        <label>2</label>
    </ligand>
</feature>
<comment type="subunit">
    <text evidence="8">Homodimer.</text>
</comment>
<dbReference type="AlphaFoldDB" id="A0A2Z4NCF6"/>
<keyword evidence="4 8" id="KW-0862">Zinc</keyword>
<dbReference type="GO" id="GO:0051082">
    <property type="term" value="F:unfolded protein binding"/>
    <property type="evidence" value="ECO:0007669"/>
    <property type="project" value="UniProtKB-UniRule"/>
</dbReference>
<dbReference type="GO" id="GO:0009408">
    <property type="term" value="P:response to heat"/>
    <property type="evidence" value="ECO:0007669"/>
    <property type="project" value="InterPro"/>
</dbReference>
<evidence type="ECO:0000259" key="11">
    <source>
        <dbReference type="PROSITE" id="PS51188"/>
    </source>
</evidence>
<dbReference type="CDD" id="cd10719">
    <property type="entry name" value="DnaJ_zf"/>
    <property type="match status" value="1"/>
</dbReference>
<evidence type="ECO:0000313" key="13">
    <source>
        <dbReference type="Proteomes" id="UP000250218"/>
    </source>
</evidence>
<dbReference type="InterPro" id="IPR002939">
    <property type="entry name" value="DnaJ_C"/>
</dbReference>
<evidence type="ECO:0000256" key="8">
    <source>
        <dbReference type="HAMAP-Rule" id="MF_01152"/>
    </source>
</evidence>
<dbReference type="EMBL" id="CP030140">
    <property type="protein sequence ID" value="AWX69243.1"/>
    <property type="molecule type" value="Genomic_DNA"/>
</dbReference>
<dbReference type="PROSITE" id="PS00636">
    <property type="entry name" value="DNAJ_1"/>
    <property type="match status" value="1"/>
</dbReference>
<dbReference type="Gene3D" id="2.10.230.10">
    <property type="entry name" value="Heat shock protein DnaJ, cysteine-rich domain"/>
    <property type="match status" value="1"/>
</dbReference>
<keyword evidence="8" id="KW-0235">DNA replication</keyword>
<dbReference type="InterPro" id="IPR001623">
    <property type="entry name" value="DnaJ_domain"/>
</dbReference>
<evidence type="ECO:0000256" key="2">
    <source>
        <dbReference type="ARBA" id="ARBA00022737"/>
    </source>
</evidence>
<dbReference type="GO" id="GO:0031072">
    <property type="term" value="F:heat shock protein binding"/>
    <property type="evidence" value="ECO:0007669"/>
    <property type="project" value="InterPro"/>
</dbReference>
<organism evidence="12 13">
    <name type="scientific">[Mycoplasma] anseris</name>
    <dbReference type="NCBI Taxonomy" id="92400"/>
    <lineage>
        <taxon>Bacteria</taxon>
        <taxon>Bacillati</taxon>
        <taxon>Mycoplasmatota</taxon>
        <taxon>Mycoplasmoidales</taxon>
        <taxon>Metamycoplasmataceae</taxon>
        <taxon>Metamycoplasma</taxon>
    </lineage>
</organism>
<dbReference type="InterPro" id="IPR018253">
    <property type="entry name" value="DnaJ_domain_CS"/>
</dbReference>
<keyword evidence="3 8" id="KW-0863">Zinc-finger</keyword>
<dbReference type="GO" id="GO:0006260">
    <property type="term" value="P:DNA replication"/>
    <property type="evidence" value="ECO:0007669"/>
    <property type="project" value="UniProtKB-KW"/>
</dbReference>
<dbReference type="PANTHER" id="PTHR43096:SF52">
    <property type="entry name" value="DNAJ HOMOLOG 1, MITOCHONDRIAL-RELATED"/>
    <property type="match status" value="1"/>
</dbReference>
<feature type="binding site" evidence="8">
    <location>
        <position position="160"/>
    </location>
    <ligand>
        <name>Zn(2+)</name>
        <dbReference type="ChEBI" id="CHEBI:29105"/>
        <label>1</label>
    </ligand>
</feature>
<evidence type="ECO:0000256" key="5">
    <source>
        <dbReference type="ARBA" id="ARBA00023186"/>
    </source>
</evidence>